<reference evidence="2" key="1">
    <citation type="submission" date="2019-12" db="UniProtKB">
        <authorList>
            <consortium name="WormBaseParasite"/>
        </authorList>
    </citation>
    <scope>IDENTIFICATION</scope>
</reference>
<dbReference type="WBParaSite" id="TMUE_3000012835.1">
    <property type="protein sequence ID" value="TMUE_3000012835.1"/>
    <property type="gene ID" value="WBGene00287533"/>
</dbReference>
<evidence type="ECO:0000313" key="1">
    <source>
        <dbReference type="Proteomes" id="UP000046395"/>
    </source>
</evidence>
<dbReference type="AlphaFoldDB" id="A0A5S6R001"/>
<organism evidence="1 2">
    <name type="scientific">Trichuris muris</name>
    <name type="common">Mouse whipworm</name>
    <dbReference type="NCBI Taxonomy" id="70415"/>
    <lineage>
        <taxon>Eukaryota</taxon>
        <taxon>Metazoa</taxon>
        <taxon>Ecdysozoa</taxon>
        <taxon>Nematoda</taxon>
        <taxon>Enoplea</taxon>
        <taxon>Dorylaimia</taxon>
        <taxon>Trichinellida</taxon>
        <taxon>Trichuridae</taxon>
        <taxon>Trichuris</taxon>
    </lineage>
</organism>
<protein>
    <submittedName>
        <fullName evidence="2">Uncharacterized protein</fullName>
    </submittedName>
</protein>
<proteinExistence type="predicted"/>
<sequence length="25" mass="2715">MAEVVEIQGNSLYVAGKGRCMKCEV</sequence>
<accession>A0A5S6R001</accession>
<keyword evidence="1" id="KW-1185">Reference proteome</keyword>
<name>A0A5S6R001_TRIMR</name>
<dbReference type="Proteomes" id="UP000046395">
    <property type="component" value="Unassembled WGS sequence"/>
</dbReference>
<evidence type="ECO:0000313" key="2">
    <source>
        <dbReference type="WBParaSite" id="TMUE_3000012835.1"/>
    </source>
</evidence>